<comment type="caution">
    <text evidence="3">The sequence shown here is derived from an EMBL/GenBank/DDBJ whole genome shotgun (WGS) entry which is preliminary data.</text>
</comment>
<keyword evidence="2" id="KW-0732">Signal</keyword>
<keyword evidence="1" id="KW-0175">Coiled coil</keyword>
<feature type="chain" id="PRO_5032629372" description="Concanavalin A-like lectin/glucanases superfamily protein" evidence="2">
    <location>
        <begin position="21"/>
        <end position="337"/>
    </location>
</feature>
<evidence type="ECO:0000313" key="4">
    <source>
        <dbReference type="Proteomes" id="UP000548326"/>
    </source>
</evidence>
<name>A0A841JP98_9SPHI</name>
<reference evidence="3 4" key="1">
    <citation type="submission" date="2020-08" db="EMBL/GenBank/DDBJ databases">
        <title>Genomic Encyclopedia of Type Strains, Phase IV (KMG-V): Genome sequencing to study the core and pangenomes of soil and plant-associated prokaryotes.</title>
        <authorList>
            <person name="Whitman W."/>
        </authorList>
    </citation>
    <scope>NUCLEOTIDE SEQUENCE [LARGE SCALE GENOMIC DNA]</scope>
    <source>
        <strain evidence="3 4">MP601</strain>
    </source>
</reference>
<dbReference type="Proteomes" id="UP000548326">
    <property type="component" value="Unassembled WGS sequence"/>
</dbReference>
<gene>
    <name evidence="3" type="ORF">HDF22_004284</name>
</gene>
<dbReference type="RefSeq" id="WP_183589046.1">
    <property type="nucleotide sequence ID" value="NZ_JACHCA010000013.1"/>
</dbReference>
<dbReference type="EMBL" id="JACHCA010000013">
    <property type="protein sequence ID" value="MBB6130145.1"/>
    <property type="molecule type" value="Genomic_DNA"/>
</dbReference>
<sequence length="337" mass="37004">MKKLFLSTILSFVFSSVLHAQWTTSGNNAYYSYAGNVGIGNSAPDAKLTVFSSIPLGNTPKNAVLISSISSIAGTTNNFKNNIWLVRNSAGSDWLSARLHDGITIDASFTNPQTDTRTWWERDPNQDIQSWGTSANTYLTLKQGNVGINTTSPSAKLSLGQAVSNKGLFIYDSGTEASGFGQAAFEFRVFGAASSTNHVSFGKYDLTSDGFFEQMRLDNAGNLSIGATDSKGYKLAVNGSAIATSMTVKLNSAWPDYVFKKDYQLPSLQEVKAYIDQNQHLPEIPSEQQIAKDGLNLGEMNKLLMKKVEELTLYLIEMKEEIKDLQKQNKDLEKQIK</sequence>
<evidence type="ECO:0008006" key="5">
    <source>
        <dbReference type="Google" id="ProtNLM"/>
    </source>
</evidence>
<proteinExistence type="predicted"/>
<evidence type="ECO:0000256" key="1">
    <source>
        <dbReference type="SAM" id="Coils"/>
    </source>
</evidence>
<feature type="signal peptide" evidence="2">
    <location>
        <begin position="1"/>
        <end position="20"/>
    </location>
</feature>
<evidence type="ECO:0000256" key="2">
    <source>
        <dbReference type="SAM" id="SignalP"/>
    </source>
</evidence>
<protein>
    <recommendedName>
        <fullName evidence="5">Concanavalin A-like lectin/glucanases superfamily protein</fullName>
    </recommendedName>
</protein>
<dbReference type="AlphaFoldDB" id="A0A841JP98"/>
<accession>A0A841JP98</accession>
<feature type="coiled-coil region" evidence="1">
    <location>
        <begin position="308"/>
        <end position="335"/>
    </location>
</feature>
<organism evidence="3 4">
    <name type="scientific">Mucilaginibacter lappiensis</name>
    <dbReference type="NCBI Taxonomy" id="354630"/>
    <lineage>
        <taxon>Bacteria</taxon>
        <taxon>Pseudomonadati</taxon>
        <taxon>Bacteroidota</taxon>
        <taxon>Sphingobacteriia</taxon>
        <taxon>Sphingobacteriales</taxon>
        <taxon>Sphingobacteriaceae</taxon>
        <taxon>Mucilaginibacter</taxon>
    </lineage>
</organism>
<evidence type="ECO:0000313" key="3">
    <source>
        <dbReference type="EMBL" id="MBB6130145.1"/>
    </source>
</evidence>